<dbReference type="Gene3D" id="3.30.200.20">
    <property type="entry name" value="Phosphorylase Kinase, domain 1"/>
    <property type="match status" value="1"/>
</dbReference>
<name>A0A6A5Y0Y8_9PLEO</name>
<dbReference type="SUPFAM" id="SSF56112">
    <property type="entry name" value="Protein kinase-like (PK-like)"/>
    <property type="match status" value="1"/>
</dbReference>
<dbReference type="AlphaFoldDB" id="A0A6A5Y0Y8"/>
<dbReference type="Gene3D" id="3.90.1200.10">
    <property type="match status" value="1"/>
</dbReference>
<organism evidence="2 3">
    <name type="scientific">Aaosphaeria arxii CBS 175.79</name>
    <dbReference type="NCBI Taxonomy" id="1450172"/>
    <lineage>
        <taxon>Eukaryota</taxon>
        <taxon>Fungi</taxon>
        <taxon>Dikarya</taxon>
        <taxon>Ascomycota</taxon>
        <taxon>Pezizomycotina</taxon>
        <taxon>Dothideomycetes</taxon>
        <taxon>Pleosporomycetidae</taxon>
        <taxon>Pleosporales</taxon>
        <taxon>Pleosporales incertae sedis</taxon>
        <taxon>Aaosphaeria</taxon>
    </lineage>
</organism>
<accession>A0A6A5Y0Y8</accession>
<dbReference type="PANTHER" id="PTHR21310">
    <property type="entry name" value="AMINOGLYCOSIDE PHOSPHOTRANSFERASE-RELATED-RELATED"/>
    <property type="match status" value="1"/>
</dbReference>
<dbReference type="OrthoDB" id="5210591at2759"/>
<dbReference type="InterPro" id="IPR051678">
    <property type="entry name" value="AGP_Transferase"/>
</dbReference>
<dbReference type="InterPro" id="IPR002575">
    <property type="entry name" value="Aminoglycoside_PTrfase"/>
</dbReference>
<dbReference type="Pfam" id="PF01636">
    <property type="entry name" value="APH"/>
    <property type="match status" value="1"/>
</dbReference>
<evidence type="ECO:0000313" key="2">
    <source>
        <dbReference type="EMBL" id="KAF2018470.1"/>
    </source>
</evidence>
<proteinExistence type="predicted"/>
<protein>
    <recommendedName>
        <fullName evidence="1">Aminoglycoside phosphotransferase domain-containing protein</fullName>
    </recommendedName>
</protein>
<evidence type="ECO:0000259" key="1">
    <source>
        <dbReference type="Pfam" id="PF01636"/>
    </source>
</evidence>
<dbReference type="PANTHER" id="PTHR21310:SF59">
    <property type="entry name" value="AMINOGLYCOSIDE PHOSPHOTRANSFERASE DOMAIN-CONTAINING PROTEIN"/>
    <property type="match status" value="1"/>
</dbReference>
<keyword evidence="3" id="KW-1185">Reference proteome</keyword>
<gene>
    <name evidence="2" type="ORF">BU24DRAFT_344028</name>
</gene>
<dbReference type="Proteomes" id="UP000799778">
    <property type="component" value="Unassembled WGS sequence"/>
</dbReference>
<dbReference type="InterPro" id="IPR011009">
    <property type="entry name" value="Kinase-like_dom_sf"/>
</dbReference>
<evidence type="ECO:0000313" key="3">
    <source>
        <dbReference type="Proteomes" id="UP000799778"/>
    </source>
</evidence>
<reference evidence="2" key="1">
    <citation type="journal article" date="2020" name="Stud. Mycol.">
        <title>101 Dothideomycetes genomes: a test case for predicting lifestyles and emergence of pathogens.</title>
        <authorList>
            <person name="Haridas S."/>
            <person name="Albert R."/>
            <person name="Binder M."/>
            <person name="Bloem J."/>
            <person name="Labutti K."/>
            <person name="Salamov A."/>
            <person name="Andreopoulos B."/>
            <person name="Baker S."/>
            <person name="Barry K."/>
            <person name="Bills G."/>
            <person name="Bluhm B."/>
            <person name="Cannon C."/>
            <person name="Castanera R."/>
            <person name="Culley D."/>
            <person name="Daum C."/>
            <person name="Ezra D."/>
            <person name="Gonzalez J."/>
            <person name="Henrissat B."/>
            <person name="Kuo A."/>
            <person name="Liang C."/>
            <person name="Lipzen A."/>
            <person name="Lutzoni F."/>
            <person name="Magnuson J."/>
            <person name="Mondo S."/>
            <person name="Nolan M."/>
            <person name="Ohm R."/>
            <person name="Pangilinan J."/>
            <person name="Park H.-J."/>
            <person name="Ramirez L."/>
            <person name="Alfaro M."/>
            <person name="Sun H."/>
            <person name="Tritt A."/>
            <person name="Yoshinaga Y."/>
            <person name="Zwiers L.-H."/>
            <person name="Turgeon B."/>
            <person name="Goodwin S."/>
            <person name="Spatafora J."/>
            <person name="Crous P."/>
            <person name="Grigoriev I."/>
        </authorList>
    </citation>
    <scope>NUCLEOTIDE SEQUENCE</scope>
    <source>
        <strain evidence="2">CBS 175.79</strain>
    </source>
</reference>
<sequence>MSQGRRGGHAVNASIASTPLAAMSTPSTPDFSAIQKVVRNVFRSSQIKVQQVERLQGRLHQVYLIRLVDGTSLVMKCPPTYNTRLLRCEKHALETQLKTLETLREYTQLSVPQVIKFDHNNGHLGSPFLLMSHLPGRRLSELLDHITSSQRRSIDRALGHAVKSLTALSATQYGLTHRVFSKKGYHSWRDAFLSLLESVLRDAEDMVVTMPYESIRYFVGQHSDYLNEVKEPRLVALDVCDPQNVLVDPQNMHITGLVGFSNVIWGDPLMTDGIFNGSAAFFEGFGEYPARDRGTHARMLLYEIYRATVQIVAHHYRSHLNTDELVARRSLSDALRELAEL</sequence>
<feature type="domain" description="Aminoglycoside phosphotransferase" evidence="1">
    <location>
        <begin position="56"/>
        <end position="269"/>
    </location>
</feature>
<dbReference type="EMBL" id="ML978068">
    <property type="protein sequence ID" value="KAF2018470.1"/>
    <property type="molecule type" value="Genomic_DNA"/>
</dbReference>
<dbReference type="GeneID" id="54280788"/>
<dbReference type="RefSeq" id="XP_033386809.1">
    <property type="nucleotide sequence ID" value="XM_033523391.1"/>
</dbReference>